<proteinExistence type="predicted"/>
<protein>
    <recommendedName>
        <fullName evidence="7">Sugar phosphate transporter domain-containing protein</fullName>
    </recommendedName>
</protein>
<keyword evidence="9" id="KW-1185">Reference proteome</keyword>
<keyword evidence="2 6" id="KW-0812">Transmembrane</keyword>
<dbReference type="EMBL" id="BLZA01000030">
    <property type="protein sequence ID" value="GHJ88265.1"/>
    <property type="molecule type" value="Genomic_DNA"/>
</dbReference>
<keyword evidence="3 6" id="KW-1133">Transmembrane helix</keyword>
<comment type="caution">
    <text evidence="8">The sequence shown here is derived from an EMBL/GenBank/DDBJ whole genome shotgun (WGS) entry which is preliminary data.</text>
</comment>
<dbReference type="Proteomes" id="UP000620104">
    <property type="component" value="Unassembled WGS sequence"/>
</dbReference>
<name>A0A8H3TW17_9TREE</name>
<feature type="region of interest" description="Disordered" evidence="5">
    <location>
        <begin position="507"/>
        <end position="665"/>
    </location>
</feature>
<feature type="transmembrane region" description="Helical" evidence="6">
    <location>
        <begin position="282"/>
        <end position="303"/>
    </location>
</feature>
<organism evidence="8 9">
    <name type="scientific">Naganishia liquefaciens</name>
    <dbReference type="NCBI Taxonomy" id="104408"/>
    <lineage>
        <taxon>Eukaryota</taxon>
        <taxon>Fungi</taxon>
        <taxon>Dikarya</taxon>
        <taxon>Basidiomycota</taxon>
        <taxon>Agaricomycotina</taxon>
        <taxon>Tremellomycetes</taxon>
        <taxon>Filobasidiales</taxon>
        <taxon>Filobasidiaceae</taxon>
        <taxon>Naganishia</taxon>
    </lineage>
</organism>
<comment type="subcellular location">
    <subcellularLocation>
        <location evidence="1">Membrane</location>
        <topology evidence="1">Multi-pass membrane protein</topology>
    </subcellularLocation>
</comment>
<dbReference type="InterPro" id="IPR050186">
    <property type="entry name" value="TPT_transporter"/>
</dbReference>
<dbReference type="SUPFAM" id="SSF103481">
    <property type="entry name" value="Multidrug resistance efflux transporter EmrE"/>
    <property type="match status" value="1"/>
</dbReference>
<dbReference type="GO" id="GO:0016020">
    <property type="term" value="C:membrane"/>
    <property type="evidence" value="ECO:0007669"/>
    <property type="project" value="UniProtKB-SubCell"/>
</dbReference>
<evidence type="ECO:0000256" key="5">
    <source>
        <dbReference type="SAM" id="MobiDB-lite"/>
    </source>
</evidence>
<feature type="transmembrane region" description="Helical" evidence="6">
    <location>
        <begin position="82"/>
        <end position="100"/>
    </location>
</feature>
<evidence type="ECO:0000256" key="1">
    <source>
        <dbReference type="ARBA" id="ARBA00004141"/>
    </source>
</evidence>
<feature type="transmembrane region" description="Helical" evidence="6">
    <location>
        <begin position="453"/>
        <end position="472"/>
    </location>
</feature>
<feature type="domain" description="Sugar phosphate transporter" evidence="7">
    <location>
        <begin position="200"/>
        <end position="470"/>
    </location>
</feature>
<evidence type="ECO:0000313" key="9">
    <source>
        <dbReference type="Proteomes" id="UP000620104"/>
    </source>
</evidence>
<evidence type="ECO:0000256" key="4">
    <source>
        <dbReference type="ARBA" id="ARBA00023136"/>
    </source>
</evidence>
<evidence type="ECO:0000256" key="6">
    <source>
        <dbReference type="SAM" id="Phobius"/>
    </source>
</evidence>
<dbReference type="PANTHER" id="PTHR11132">
    <property type="entry name" value="SOLUTE CARRIER FAMILY 35"/>
    <property type="match status" value="1"/>
</dbReference>
<reference evidence="8" key="1">
    <citation type="submission" date="2020-07" db="EMBL/GenBank/DDBJ databases">
        <title>Draft Genome Sequence of a Deep-Sea Yeast, Naganishia (Cryptococcus) liquefaciens strain N6.</title>
        <authorList>
            <person name="Han Y.W."/>
            <person name="Kajitani R."/>
            <person name="Morimoto H."/>
            <person name="Parhat M."/>
            <person name="Tsubouchi H."/>
            <person name="Bakenova O."/>
            <person name="Ogata M."/>
            <person name="Argunhan B."/>
            <person name="Aoki R."/>
            <person name="Kajiwara S."/>
            <person name="Itoh T."/>
            <person name="Iwasaki H."/>
        </authorList>
    </citation>
    <scope>NUCLEOTIDE SEQUENCE</scope>
    <source>
        <strain evidence="8">N6</strain>
    </source>
</reference>
<evidence type="ECO:0000313" key="8">
    <source>
        <dbReference type="EMBL" id="GHJ88265.1"/>
    </source>
</evidence>
<dbReference type="InterPro" id="IPR004853">
    <property type="entry name" value="Sugar_P_trans_dom"/>
</dbReference>
<dbReference type="AlphaFoldDB" id="A0A8H3TW17"/>
<feature type="transmembrane region" description="Helical" evidence="6">
    <location>
        <begin position="398"/>
        <end position="419"/>
    </location>
</feature>
<dbReference type="Pfam" id="PF03151">
    <property type="entry name" value="TPT"/>
    <property type="match status" value="1"/>
</dbReference>
<feature type="compositionally biased region" description="Low complexity" evidence="5">
    <location>
        <begin position="588"/>
        <end position="598"/>
    </location>
</feature>
<feature type="transmembrane region" description="Helical" evidence="6">
    <location>
        <begin position="202"/>
        <end position="220"/>
    </location>
</feature>
<accession>A0A8H3TW17</accession>
<feature type="transmembrane region" description="Helical" evidence="6">
    <location>
        <begin position="120"/>
        <end position="138"/>
    </location>
</feature>
<evidence type="ECO:0000256" key="3">
    <source>
        <dbReference type="ARBA" id="ARBA00022989"/>
    </source>
</evidence>
<dbReference type="InterPro" id="IPR037185">
    <property type="entry name" value="EmrE-like"/>
</dbReference>
<evidence type="ECO:0000256" key="2">
    <source>
        <dbReference type="ARBA" id="ARBA00022692"/>
    </source>
</evidence>
<gene>
    <name evidence="8" type="ORF">NliqN6_4667</name>
</gene>
<evidence type="ECO:0000259" key="7">
    <source>
        <dbReference type="Pfam" id="PF03151"/>
    </source>
</evidence>
<feature type="transmembrane region" description="Helical" evidence="6">
    <location>
        <begin position="426"/>
        <end position="447"/>
    </location>
</feature>
<keyword evidence="4 6" id="KW-0472">Membrane</keyword>
<dbReference type="OrthoDB" id="1588579at2759"/>
<feature type="transmembrane region" description="Helical" evidence="6">
    <location>
        <begin position="346"/>
        <end position="366"/>
    </location>
</feature>
<sequence length="665" mass="71641">MGQPVPRHPHVPPVNTQYLASTEVYNEPSRRRKSIAGTDGLHSAISHDSGLASFASSFPLNLSTGGISPSASSESSWTFRKLLPPASTIKFILLCILWYGSSALSSNTGKVILNNFRYPVTLTIVQFFFVAGYCWLLTDGAKLLGIAQVWKWLASRALSVGGGGSTTARKSSRSSAHSRTISLGIDTSGFASSRLKKPTRAILAHTAPMAAFQVMGHIFASMAMSRIPVSTVHTIKALTPLCTVMTYALLFKVSYSPATYVSLLPLTLGVMLASSAELTISNALGLICAFGSTVVFVSQNIFFKKIMPSKGEGESAAVARATAQHSNDPTGLSTSKALSRPKLDKINLLFFSSGMAFLFMIPLWVYSDLPAIWTLWFNPEFAVNTAKPLKPGQVAPSVAYYFFLNGTVHFAQNLLAFAILSSTSPVTYSIASLIKRIAVICLAIVWFNQSVHPVQALGIGLTGIGLFMYNKAKREVDKGEKKLRRMEAIKDGMLPLNNADQRLLEDRSGATTPDYYNEKSGYASPKPEYMDDTDQGPLSSTSAFRSHFSLPPPSYPVKVGSTPQHPTQGYVVPYPSVSEALPSPPPSQASSPPSTAIPHPYQEPTSMGQISRRRPSIETATRRPAVAASRIAASHPASRTIQESPEMEAPPALPSVAKGFREITA</sequence>